<comment type="caution">
    <text evidence="3">The sequence shown here is derived from an EMBL/GenBank/DDBJ whole genome shotgun (WGS) entry which is preliminary data.</text>
</comment>
<dbReference type="Pfam" id="PF13517">
    <property type="entry name" value="FG-GAP_3"/>
    <property type="match status" value="1"/>
</dbReference>
<evidence type="ECO:0000256" key="1">
    <source>
        <dbReference type="ARBA" id="ARBA00022729"/>
    </source>
</evidence>
<proteinExistence type="predicted"/>
<dbReference type="InterPro" id="IPR028994">
    <property type="entry name" value="Integrin_alpha_N"/>
</dbReference>
<reference evidence="3 4" key="1">
    <citation type="submission" date="2017-10" db="EMBL/GenBank/DDBJ databases">
        <title>Novel microbial diversity and functional potential in the marine mammal oral microbiome.</title>
        <authorList>
            <person name="Dudek N.K."/>
            <person name="Sun C.L."/>
            <person name="Burstein D."/>
            <person name="Kantor R.S."/>
            <person name="Aliaga Goltsman D.S."/>
            <person name="Bik E.M."/>
            <person name="Thomas B.C."/>
            <person name="Banfield J.F."/>
            <person name="Relman D.A."/>
        </authorList>
    </citation>
    <scope>NUCLEOTIDE SEQUENCE [LARGE SCALE GENOMIC DNA]</scope>
    <source>
        <strain evidence="3">DOLZORAL124_49_17</strain>
    </source>
</reference>
<dbReference type="Proteomes" id="UP000229740">
    <property type="component" value="Unassembled WGS sequence"/>
</dbReference>
<protein>
    <recommendedName>
        <fullName evidence="5">Flagellar assembly protein T C-terminal domain-containing protein</fullName>
    </recommendedName>
</protein>
<dbReference type="AlphaFoldDB" id="A0A2G6E900"/>
<accession>A0A2G6E900</accession>
<evidence type="ECO:0000256" key="2">
    <source>
        <dbReference type="SAM" id="SignalP"/>
    </source>
</evidence>
<feature type="chain" id="PRO_5013660629" description="Flagellar assembly protein T C-terminal domain-containing protein" evidence="2">
    <location>
        <begin position="27"/>
        <end position="615"/>
    </location>
</feature>
<gene>
    <name evidence="3" type="ORF">CSB45_04500</name>
</gene>
<evidence type="ECO:0000313" key="3">
    <source>
        <dbReference type="EMBL" id="PID58332.1"/>
    </source>
</evidence>
<evidence type="ECO:0000313" key="4">
    <source>
        <dbReference type="Proteomes" id="UP000229740"/>
    </source>
</evidence>
<name>A0A2G6E900_9BACT</name>
<evidence type="ECO:0008006" key="5">
    <source>
        <dbReference type="Google" id="ProtNLM"/>
    </source>
</evidence>
<sequence length="615" mass="68844">MRRTDVFMSFLVVLALQFVCAQGTCAQEEFARKSKLLIQELHTFFPVVTGTVVSVRDEHIFIDIGLHENIRVGAQLALLAEGIEIVDPKSQKVLGKYEEQIGAIQLTEIQEQFSVAKALWTEATTEIAPGTHVGSIPGKVKVAILPIADQTEQELQTDSAYEFFVDAMRADGRFTVLDAADIKAAAITAGLASFSDLDRQALSRINTSLEAQNFLQLSFQADADTILMQALLLSKDGREIGKAQEILRDHAALQQRVTPEKSALRQDVQQEVPVAETQPAAKQTLAWFSEILPIRVHKIAVGDLTGDGRNEVILATQNDLKLFEYARLGEKDAFRPLTTMKGYNDAKILALGVADINGNGREEIFLTTLRSVSAELRVFEFDSGTFREIQRNNGIVMRILRSPEGEKILVGQRTSASTSLDFLSGKISVYTWDGNNYSRHRTLNVPGRVDIFGFTTADLDGDGSKALLYYDDFDRVDVLREGTRLWRSRKNEAYRIPVVRKGEDPKKGRRIPGKIELVALGQDRHVHLILFENLSPFRFIEGLPLYNASRIHVLRWTGESFERIFQSEDSDGYTVDYAVADVDNDGRQEVVLAKVLQGDDFFKRPKSQLMVYELD</sequence>
<dbReference type="InterPro" id="IPR013517">
    <property type="entry name" value="FG-GAP"/>
</dbReference>
<keyword evidence="1 2" id="KW-0732">Signal</keyword>
<dbReference type="EMBL" id="PDPS01000023">
    <property type="protein sequence ID" value="PID58332.1"/>
    <property type="molecule type" value="Genomic_DNA"/>
</dbReference>
<organism evidence="3 4">
    <name type="scientific">candidate division KSB3 bacterium</name>
    <dbReference type="NCBI Taxonomy" id="2044937"/>
    <lineage>
        <taxon>Bacteria</taxon>
        <taxon>candidate division KSB3</taxon>
    </lineage>
</organism>
<feature type="signal peptide" evidence="2">
    <location>
        <begin position="1"/>
        <end position="26"/>
    </location>
</feature>
<dbReference type="SUPFAM" id="SSF69318">
    <property type="entry name" value="Integrin alpha N-terminal domain"/>
    <property type="match status" value="1"/>
</dbReference>